<keyword evidence="2" id="KW-1185">Reference proteome</keyword>
<dbReference type="PANTHER" id="PTHR47332:SF4">
    <property type="entry name" value="SET DOMAIN-CONTAINING PROTEIN 5"/>
    <property type="match status" value="1"/>
</dbReference>
<name>A0A6G1HNV6_9PEZI</name>
<organism evidence="1 2">
    <name type="scientific">Trichodelitschia bisporula</name>
    <dbReference type="NCBI Taxonomy" id="703511"/>
    <lineage>
        <taxon>Eukaryota</taxon>
        <taxon>Fungi</taxon>
        <taxon>Dikarya</taxon>
        <taxon>Ascomycota</taxon>
        <taxon>Pezizomycotina</taxon>
        <taxon>Dothideomycetes</taxon>
        <taxon>Dothideomycetes incertae sedis</taxon>
        <taxon>Phaeotrichales</taxon>
        <taxon>Phaeotrichaceae</taxon>
        <taxon>Trichodelitschia</taxon>
    </lineage>
</organism>
<dbReference type="EMBL" id="ML996702">
    <property type="protein sequence ID" value="KAF2397748.1"/>
    <property type="molecule type" value="Genomic_DNA"/>
</dbReference>
<evidence type="ECO:0000313" key="1">
    <source>
        <dbReference type="EMBL" id="KAF2397748.1"/>
    </source>
</evidence>
<dbReference type="SUPFAM" id="SSF82199">
    <property type="entry name" value="SET domain"/>
    <property type="match status" value="1"/>
</dbReference>
<protein>
    <recommendedName>
        <fullName evidence="3">SET domain-containing protein</fullName>
    </recommendedName>
</protein>
<dbReference type="InterPro" id="IPR053185">
    <property type="entry name" value="SET_domain_protein"/>
</dbReference>
<evidence type="ECO:0000313" key="2">
    <source>
        <dbReference type="Proteomes" id="UP000799640"/>
    </source>
</evidence>
<gene>
    <name evidence="1" type="ORF">EJ06DRAFT_523669</name>
</gene>
<evidence type="ECO:0008006" key="3">
    <source>
        <dbReference type="Google" id="ProtNLM"/>
    </source>
</evidence>
<dbReference type="AlphaFoldDB" id="A0A6G1HNV6"/>
<accession>A0A6G1HNV6</accession>
<reference evidence="1" key="1">
    <citation type="journal article" date="2020" name="Stud. Mycol.">
        <title>101 Dothideomycetes genomes: a test case for predicting lifestyles and emergence of pathogens.</title>
        <authorList>
            <person name="Haridas S."/>
            <person name="Albert R."/>
            <person name="Binder M."/>
            <person name="Bloem J."/>
            <person name="Labutti K."/>
            <person name="Salamov A."/>
            <person name="Andreopoulos B."/>
            <person name="Baker S."/>
            <person name="Barry K."/>
            <person name="Bills G."/>
            <person name="Bluhm B."/>
            <person name="Cannon C."/>
            <person name="Castanera R."/>
            <person name="Culley D."/>
            <person name="Daum C."/>
            <person name="Ezra D."/>
            <person name="Gonzalez J."/>
            <person name="Henrissat B."/>
            <person name="Kuo A."/>
            <person name="Liang C."/>
            <person name="Lipzen A."/>
            <person name="Lutzoni F."/>
            <person name="Magnuson J."/>
            <person name="Mondo S."/>
            <person name="Nolan M."/>
            <person name="Ohm R."/>
            <person name="Pangilinan J."/>
            <person name="Park H.-J."/>
            <person name="Ramirez L."/>
            <person name="Alfaro M."/>
            <person name="Sun H."/>
            <person name="Tritt A."/>
            <person name="Yoshinaga Y."/>
            <person name="Zwiers L.-H."/>
            <person name="Turgeon B."/>
            <person name="Goodwin S."/>
            <person name="Spatafora J."/>
            <person name="Crous P."/>
            <person name="Grigoriev I."/>
        </authorList>
    </citation>
    <scope>NUCLEOTIDE SEQUENCE</scope>
    <source>
        <strain evidence="1">CBS 262.69</strain>
    </source>
</reference>
<dbReference type="Gene3D" id="2.170.270.10">
    <property type="entry name" value="SET domain"/>
    <property type="match status" value="1"/>
</dbReference>
<dbReference type="OrthoDB" id="265717at2759"/>
<dbReference type="PANTHER" id="PTHR47332">
    <property type="entry name" value="SET DOMAIN-CONTAINING PROTEIN 5"/>
    <property type="match status" value="1"/>
</dbReference>
<dbReference type="Proteomes" id="UP000799640">
    <property type="component" value="Unassembled WGS sequence"/>
</dbReference>
<sequence length="246" mass="28270">MALIFIHRINSIDLPQIHTHHIILTHWRWRWDWTQWYNIKPGYVDETVPLSKLSLVPMHNTPDLLGSDGAFDQAPPSSPIPRASFSDSPLNSVLHIKVGPSKIHGRGVFAGNDIAVGQTIYAASKVFQFVAGRPIKKGEEITLSYVNWRYQYEERRKLLIEKFGFECLCPSCANHFASESDWKQSDERRGKFSDLMDFLSENRRKRNVPVSRKIHGWMETVVKLIEVLQEEGIFNEHFSPAKLASS</sequence>
<dbReference type="InterPro" id="IPR046341">
    <property type="entry name" value="SET_dom_sf"/>
</dbReference>
<proteinExistence type="predicted"/>